<gene>
    <name evidence="3" type="ORF">CS006_04445</name>
</gene>
<dbReference type="RefSeq" id="WP_100510591.1">
    <property type="nucleotide sequence ID" value="NZ_PEBI01000002.1"/>
</dbReference>
<dbReference type="InterPro" id="IPR006680">
    <property type="entry name" value="Amidohydro-rel"/>
</dbReference>
<comment type="caution">
    <text evidence="3">The sequence shown here is derived from an EMBL/GenBank/DDBJ whole genome shotgun (WGS) entry which is preliminary data.</text>
</comment>
<evidence type="ECO:0000259" key="2">
    <source>
        <dbReference type="Pfam" id="PF04909"/>
    </source>
</evidence>
<dbReference type="OrthoDB" id="5450317at2"/>
<dbReference type="InterPro" id="IPR032466">
    <property type="entry name" value="Metal_Hydrolase"/>
</dbReference>
<proteinExistence type="inferred from homology"/>
<dbReference type="Pfam" id="PF04909">
    <property type="entry name" value="Amidohydro_2"/>
    <property type="match status" value="1"/>
</dbReference>
<organism evidence="3 4">
    <name type="scientific">Bifidobacterium primatium</name>
    <dbReference type="NCBI Taxonomy" id="2045438"/>
    <lineage>
        <taxon>Bacteria</taxon>
        <taxon>Bacillati</taxon>
        <taxon>Actinomycetota</taxon>
        <taxon>Actinomycetes</taxon>
        <taxon>Bifidobacteriales</taxon>
        <taxon>Bifidobacteriaceae</taxon>
        <taxon>Bifidobacterium</taxon>
    </lineage>
</organism>
<feature type="domain" description="Amidohydrolase-related" evidence="2">
    <location>
        <begin position="33"/>
        <end position="323"/>
    </location>
</feature>
<dbReference type="AlphaFoldDB" id="A0A2M9H917"/>
<reference evidence="3 4" key="1">
    <citation type="submission" date="2017-10" db="EMBL/GenBank/DDBJ databases">
        <title>Draft genome sequences of strains TRE 1, TRE 9, TRE H and TRI 7, isolated from tamarins, belonging to four potential novel Bifidobacterium species.</title>
        <authorList>
            <person name="Mattarelli P."/>
            <person name="Modesto M."/>
            <person name="Puglisi E."/>
            <person name="Morelli L."/>
            <person name="Spezio C."/>
            <person name="Bonetti A."/>
            <person name="Sandri C."/>
        </authorList>
    </citation>
    <scope>NUCLEOTIDE SEQUENCE [LARGE SCALE GENOMIC DNA]</scope>
    <source>
        <strain evidence="4">TRE1</strain>
    </source>
</reference>
<keyword evidence="4" id="KW-1185">Reference proteome</keyword>
<name>A0A2M9H917_9BIFI</name>
<evidence type="ECO:0000256" key="1">
    <source>
        <dbReference type="ARBA" id="ARBA00038310"/>
    </source>
</evidence>
<keyword evidence="3" id="KW-0378">Hydrolase</keyword>
<evidence type="ECO:0000313" key="3">
    <source>
        <dbReference type="EMBL" id="PJM73301.1"/>
    </source>
</evidence>
<dbReference type="InterPro" id="IPR052350">
    <property type="entry name" value="Metallo-dep_Lactonases"/>
</dbReference>
<dbReference type="EMBL" id="PEBI01000002">
    <property type="protein sequence ID" value="PJM73301.1"/>
    <property type="molecule type" value="Genomic_DNA"/>
</dbReference>
<dbReference type="GO" id="GO:0016787">
    <property type="term" value="F:hydrolase activity"/>
    <property type="evidence" value="ECO:0007669"/>
    <property type="project" value="UniProtKB-KW"/>
</dbReference>
<dbReference type="Proteomes" id="UP000229095">
    <property type="component" value="Unassembled WGS sequence"/>
</dbReference>
<dbReference type="Gene3D" id="3.20.20.140">
    <property type="entry name" value="Metal-dependent hydrolases"/>
    <property type="match status" value="1"/>
</dbReference>
<dbReference type="PANTHER" id="PTHR43569">
    <property type="entry name" value="AMIDOHYDROLASE"/>
    <property type="match status" value="1"/>
</dbReference>
<comment type="similarity">
    <text evidence="1">Belongs to the metallo-dependent hydrolases superfamily.</text>
</comment>
<evidence type="ECO:0000313" key="4">
    <source>
        <dbReference type="Proteomes" id="UP000229095"/>
    </source>
</evidence>
<protein>
    <submittedName>
        <fullName evidence="3">Amidohydrolase</fullName>
    </submittedName>
</protein>
<accession>A0A2M9H917</accession>
<dbReference type="PANTHER" id="PTHR43569:SF2">
    <property type="entry name" value="AMIDOHYDROLASE-RELATED DOMAIN-CONTAINING PROTEIN"/>
    <property type="match status" value="1"/>
</dbReference>
<dbReference type="SUPFAM" id="SSF51556">
    <property type="entry name" value="Metallo-dependent hydrolases"/>
    <property type="match status" value="1"/>
</dbReference>
<sequence>MTLNEEYTGTAPSRLYTIVPQSEENARKTRTIIDAHVHIIQPDLFSWFDPAKKGITFEGDWTPIIHAYHPRDLVAEAEGSNIKVIGAVHVQMNADDPVAEVAAVQRMSEEDGLPISIVGGGDLSSPDFEEIVEKEKAASDNVHAIRQIINTHVDPLYNYVNKEYMDDPNWLAGLRVLAKHGLAFDLQLYPTQYRRALQVIDSNPDIMFIVNHSGMWADRNLAGFQLWKNGIYELGKRDNVTMKISGLASTDHYWTIESFKPAIFTLLDAFGIDKCMFASNFPVDKLHGSYVDTIGAFIRSTEDLSQDEQNKLFVDNAKKYYKF</sequence>